<comment type="caution">
    <text evidence="1">The sequence shown here is derived from an EMBL/GenBank/DDBJ whole genome shotgun (WGS) entry which is preliminary data.</text>
</comment>
<reference evidence="1" key="2">
    <citation type="submission" date="2022-01" db="EMBL/GenBank/DDBJ databases">
        <authorList>
            <person name="Yamashiro T."/>
            <person name="Shiraishi A."/>
            <person name="Satake H."/>
            <person name="Nakayama K."/>
        </authorList>
    </citation>
    <scope>NUCLEOTIDE SEQUENCE</scope>
</reference>
<evidence type="ECO:0000313" key="1">
    <source>
        <dbReference type="EMBL" id="GJS85137.1"/>
    </source>
</evidence>
<gene>
    <name evidence="1" type="ORF">Tco_0751678</name>
</gene>
<reference evidence="1" key="1">
    <citation type="journal article" date="2022" name="Int. J. Mol. Sci.">
        <title>Draft Genome of Tanacetum Coccineum: Genomic Comparison of Closely Related Tanacetum-Family Plants.</title>
        <authorList>
            <person name="Yamashiro T."/>
            <person name="Shiraishi A."/>
            <person name="Nakayama K."/>
            <person name="Satake H."/>
        </authorList>
    </citation>
    <scope>NUCLEOTIDE SEQUENCE</scope>
</reference>
<accession>A0ABQ4Z7X1</accession>
<dbReference type="EMBL" id="BQNB010011028">
    <property type="protein sequence ID" value="GJS85137.1"/>
    <property type="molecule type" value="Genomic_DNA"/>
</dbReference>
<evidence type="ECO:0000313" key="2">
    <source>
        <dbReference type="Proteomes" id="UP001151760"/>
    </source>
</evidence>
<name>A0ABQ4Z7X1_9ASTR</name>
<keyword evidence="2" id="KW-1185">Reference proteome</keyword>
<dbReference type="Proteomes" id="UP001151760">
    <property type="component" value="Unassembled WGS sequence"/>
</dbReference>
<sequence length="198" mass="21772">MDVSSKVRLECSSGKDVDNLGVFGISTMSFKVSALTASDWVESTNLMSARSIEEFEERKEDNGGCTRMLKLQYPSSAFDIQINITCDDSFCDQVPTIWIVLPRVIGNAGLGSNLLEADSGIVKMTVLKMNPRLQNKSALPLEVKEKLATVLAQPTALVQPPLSRDLSYSLQWSGNSTINAEMQQQGYNVKKKMESQEG</sequence>
<organism evidence="1 2">
    <name type="scientific">Tanacetum coccineum</name>
    <dbReference type="NCBI Taxonomy" id="301880"/>
    <lineage>
        <taxon>Eukaryota</taxon>
        <taxon>Viridiplantae</taxon>
        <taxon>Streptophyta</taxon>
        <taxon>Embryophyta</taxon>
        <taxon>Tracheophyta</taxon>
        <taxon>Spermatophyta</taxon>
        <taxon>Magnoliopsida</taxon>
        <taxon>eudicotyledons</taxon>
        <taxon>Gunneridae</taxon>
        <taxon>Pentapetalae</taxon>
        <taxon>asterids</taxon>
        <taxon>campanulids</taxon>
        <taxon>Asterales</taxon>
        <taxon>Asteraceae</taxon>
        <taxon>Asteroideae</taxon>
        <taxon>Anthemideae</taxon>
        <taxon>Anthemidinae</taxon>
        <taxon>Tanacetum</taxon>
    </lineage>
</organism>
<protein>
    <submittedName>
        <fullName evidence="1">Uncharacterized protein</fullName>
    </submittedName>
</protein>
<proteinExistence type="predicted"/>